<name>A0A7J7SND7_PIPKU</name>
<dbReference type="Gene3D" id="2.70.40.10">
    <property type="match status" value="1"/>
</dbReference>
<evidence type="ECO:0000313" key="3">
    <source>
        <dbReference type="EMBL" id="KAF6289961.1"/>
    </source>
</evidence>
<keyword evidence="4" id="KW-1185">Reference proteome</keyword>
<evidence type="ECO:0000256" key="1">
    <source>
        <dbReference type="SAM" id="Phobius"/>
    </source>
</evidence>
<sequence length="132" mass="15203">MARQVPTGIWGPVPPGISPLVLEKSENMLKELTVFPEVIDSEYKGKIKVISECKHIMQIIAGQKKCSASAFFFFFLFIFYYMCTYLTIAPPTHFHKCPHTPEFCVHWLCLYACIQVFRLISYLNHLSLTIPL</sequence>
<feature type="transmembrane region" description="Helical" evidence="1">
    <location>
        <begin position="66"/>
        <end position="88"/>
    </location>
</feature>
<evidence type="ECO:0000313" key="4">
    <source>
        <dbReference type="Proteomes" id="UP000558488"/>
    </source>
</evidence>
<feature type="domain" description="dUTPase-like" evidence="2">
    <location>
        <begin position="5"/>
        <end position="63"/>
    </location>
</feature>
<reference evidence="3 4" key="1">
    <citation type="journal article" date="2020" name="Nature">
        <title>Six reference-quality genomes reveal evolution of bat adaptations.</title>
        <authorList>
            <person name="Jebb D."/>
            <person name="Huang Z."/>
            <person name="Pippel M."/>
            <person name="Hughes G.M."/>
            <person name="Lavrichenko K."/>
            <person name="Devanna P."/>
            <person name="Winkler S."/>
            <person name="Jermiin L.S."/>
            <person name="Skirmuntt E.C."/>
            <person name="Katzourakis A."/>
            <person name="Burkitt-Gray L."/>
            <person name="Ray D.A."/>
            <person name="Sullivan K.A.M."/>
            <person name="Roscito J.G."/>
            <person name="Kirilenko B.M."/>
            <person name="Davalos L.M."/>
            <person name="Corthals A.P."/>
            <person name="Power M.L."/>
            <person name="Jones G."/>
            <person name="Ransome R.D."/>
            <person name="Dechmann D.K.N."/>
            <person name="Locatelli A.G."/>
            <person name="Puechmaille S.J."/>
            <person name="Fedrigo O."/>
            <person name="Jarvis E.D."/>
            <person name="Hiller M."/>
            <person name="Vernes S.C."/>
            <person name="Myers E.W."/>
            <person name="Teeling E.C."/>
        </authorList>
    </citation>
    <scope>NUCLEOTIDE SEQUENCE [LARGE SCALE GENOMIC DNA]</scope>
    <source>
        <strain evidence="3">MPipKuh1</strain>
        <tissue evidence="3">Flight muscle</tissue>
    </source>
</reference>
<accession>A0A7J7SND7</accession>
<dbReference type="SUPFAM" id="SSF51283">
    <property type="entry name" value="dUTPase-like"/>
    <property type="match status" value="1"/>
</dbReference>
<gene>
    <name evidence="3" type="ORF">mPipKuh1_009793</name>
</gene>
<dbReference type="InterPro" id="IPR036157">
    <property type="entry name" value="dUTPase-like_sf"/>
</dbReference>
<keyword evidence="1" id="KW-0812">Transmembrane</keyword>
<keyword evidence="1" id="KW-1133">Transmembrane helix</keyword>
<dbReference type="AlphaFoldDB" id="A0A7J7SND7"/>
<protein>
    <recommendedName>
        <fullName evidence="2">dUTPase-like domain-containing protein</fullName>
    </recommendedName>
</protein>
<dbReference type="Proteomes" id="UP000558488">
    <property type="component" value="Unassembled WGS sequence"/>
</dbReference>
<comment type="caution">
    <text evidence="3">The sequence shown here is derived from an EMBL/GenBank/DDBJ whole genome shotgun (WGS) entry which is preliminary data.</text>
</comment>
<organism evidence="3 4">
    <name type="scientific">Pipistrellus kuhlii</name>
    <name type="common">Kuhl's pipistrelle</name>
    <dbReference type="NCBI Taxonomy" id="59472"/>
    <lineage>
        <taxon>Eukaryota</taxon>
        <taxon>Metazoa</taxon>
        <taxon>Chordata</taxon>
        <taxon>Craniata</taxon>
        <taxon>Vertebrata</taxon>
        <taxon>Euteleostomi</taxon>
        <taxon>Mammalia</taxon>
        <taxon>Eutheria</taxon>
        <taxon>Laurasiatheria</taxon>
        <taxon>Chiroptera</taxon>
        <taxon>Yangochiroptera</taxon>
        <taxon>Vespertilionidae</taxon>
        <taxon>Pipistrellus</taxon>
    </lineage>
</organism>
<dbReference type="Pfam" id="PF00692">
    <property type="entry name" value="dUTPase"/>
    <property type="match status" value="1"/>
</dbReference>
<dbReference type="EMBL" id="JACAGB010000038">
    <property type="protein sequence ID" value="KAF6289961.1"/>
    <property type="molecule type" value="Genomic_DNA"/>
</dbReference>
<evidence type="ECO:0000259" key="2">
    <source>
        <dbReference type="Pfam" id="PF00692"/>
    </source>
</evidence>
<dbReference type="InterPro" id="IPR029054">
    <property type="entry name" value="dUTPase-like"/>
</dbReference>
<keyword evidence="1" id="KW-0472">Membrane</keyword>
<proteinExistence type="predicted"/>